<dbReference type="Proteomes" id="UP000644147">
    <property type="component" value="Unassembled WGS sequence"/>
</dbReference>
<gene>
    <name evidence="3" type="ORF">I5M27_11430</name>
</gene>
<dbReference type="PROSITE" id="PS51257">
    <property type="entry name" value="PROKAR_LIPOPROTEIN"/>
    <property type="match status" value="1"/>
</dbReference>
<evidence type="ECO:0000313" key="3">
    <source>
        <dbReference type="EMBL" id="MBK0403601.1"/>
    </source>
</evidence>
<feature type="chain" id="PRO_5046187840" evidence="2">
    <location>
        <begin position="19"/>
        <end position="228"/>
    </location>
</feature>
<keyword evidence="4" id="KW-1185">Reference proteome</keyword>
<reference evidence="3 4" key="1">
    <citation type="submission" date="2020-12" db="EMBL/GenBank/DDBJ databases">
        <title>Bacterial novel species Adhaeribacter sp. BT258 isolated from soil.</title>
        <authorList>
            <person name="Jung H.-Y."/>
        </authorList>
    </citation>
    <scope>NUCLEOTIDE SEQUENCE [LARGE SCALE GENOMIC DNA]</scope>
    <source>
        <strain evidence="3 4">BT258</strain>
    </source>
</reference>
<accession>A0ABS1C2G8</accession>
<evidence type="ECO:0000256" key="2">
    <source>
        <dbReference type="SAM" id="SignalP"/>
    </source>
</evidence>
<evidence type="ECO:0000256" key="1">
    <source>
        <dbReference type="SAM" id="MobiDB-lite"/>
    </source>
</evidence>
<organism evidence="3 4">
    <name type="scientific">Adhaeribacter terrigena</name>
    <dbReference type="NCBI Taxonomy" id="2793070"/>
    <lineage>
        <taxon>Bacteria</taxon>
        <taxon>Pseudomonadati</taxon>
        <taxon>Bacteroidota</taxon>
        <taxon>Cytophagia</taxon>
        <taxon>Cytophagales</taxon>
        <taxon>Hymenobacteraceae</taxon>
        <taxon>Adhaeribacter</taxon>
    </lineage>
</organism>
<feature type="region of interest" description="Disordered" evidence="1">
    <location>
        <begin position="20"/>
        <end position="60"/>
    </location>
</feature>
<feature type="compositionally biased region" description="Polar residues" evidence="1">
    <location>
        <begin position="20"/>
        <end position="46"/>
    </location>
</feature>
<dbReference type="EMBL" id="JAEHFX010000005">
    <property type="protein sequence ID" value="MBK0403601.1"/>
    <property type="molecule type" value="Genomic_DNA"/>
</dbReference>
<feature type="signal peptide" evidence="2">
    <location>
        <begin position="1"/>
        <end position="18"/>
    </location>
</feature>
<evidence type="ECO:0000313" key="4">
    <source>
        <dbReference type="Proteomes" id="UP000644147"/>
    </source>
</evidence>
<protein>
    <submittedName>
        <fullName evidence="3">Uncharacterized protein</fullName>
    </submittedName>
</protein>
<proteinExistence type="predicted"/>
<dbReference type="RefSeq" id="WP_200506346.1">
    <property type="nucleotide sequence ID" value="NZ_JAEHFX010000005.1"/>
</dbReference>
<comment type="caution">
    <text evidence="3">The sequence shown here is derived from an EMBL/GenBank/DDBJ whole genome shotgun (WGS) entry which is preliminary data.</text>
</comment>
<keyword evidence="2" id="KW-0732">Signal</keyword>
<sequence length="228" mass="24988">MRKICLLFICFGWLSACTTDQSETSGTESNGSQNAILKGTGNSATETDSDETNREPVGQNQTIVPGKSIGLIKLNEQAEVVYKLLGQPAATDAAMGKMLATWLSEPKLSEPRREHYQTNIFFARNMGSAEESSQAKQIRVTSPEYKLENRIGVGSDLKTIQAHFPEMKKAAVYTTDQTKEKITIYHDKKAGIAFEIDRTGKCTGIGIQEPGKANFEVYSAISADLKKV</sequence>
<name>A0ABS1C2G8_9BACT</name>